<name>A0AAD3TSW5_9TREE</name>
<dbReference type="AlphaFoldDB" id="A0AAD3TSW5"/>
<evidence type="ECO:0000313" key="2">
    <source>
        <dbReference type="Proteomes" id="UP001222932"/>
    </source>
</evidence>
<comment type="caution">
    <text evidence="1">The sequence shown here is derived from an EMBL/GenBank/DDBJ whole genome shotgun (WGS) entry which is preliminary data.</text>
</comment>
<protein>
    <submittedName>
        <fullName evidence="1">Uncharacterized protein</fullName>
    </submittedName>
</protein>
<accession>A0AAD3TSW5</accession>
<evidence type="ECO:0000313" key="1">
    <source>
        <dbReference type="EMBL" id="GMK56291.1"/>
    </source>
</evidence>
<proteinExistence type="predicted"/>
<keyword evidence="2" id="KW-1185">Reference proteome</keyword>
<sequence length="382" mass="41228">MAEVPTLPPEILVLVSRVLEERGARGTLAALARASRAAYAAASPALFSEVRLGPRAAGLLTALAPADVAGYKGFDAGNVTSPTGPDGDTLWEGDSATLRRLAAWGHVRRVRVPALPRDHESVSFAAVAVAVPLMPRLEAVCLGPVAMDQLRIWTPDGVDADGAIEDGNWVPPLLTGLAAQRPKRLCAAFRLVVGSEARAYAEASSLKSYIARQRIKVLAADWELESATFHNVVHQVLPALHTANVYEFAPCPVPNPFIPGAYRFLWTGPNDRVPRPLQMGSAIADGHLFQGKAPLGRTRWRFCGIGNQCEDPLGRGYRETCAAVYETFQKSTSRCLARQGLDPELVERMLERAEYGEAEQCAACGREAGEYEVMSMDGMNLL</sequence>
<reference evidence="1" key="2">
    <citation type="submission" date="2023-06" db="EMBL/GenBank/DDBJ databases">
        <authorList>
            <person name="Kobayashi Y."/>
            <person name="Kayamori A."/>
            <person name="Aoki K."/>
            <person name="Shiwa Y."/>
            <person name="Fujita N."/>
            <person name="Sugita T."/>
            <person name="Iwasaki W."/>
            <person name="Tanaka N."/>
            <person name="Takashima M."/>
        </authorList>
    </citation>
    <scope>NUCLEOTIDE SEQUENCE</scope>
    <source>
        <strain evidence="1">HIS016</strain>
    </source>
</reference>
<organism evidence="1 2">
    <name type="scientific">Cutaneotrichosporon spelunceum</name>
    <dbReference type="NCBI Taxonomy" id="1672016"/>
    <lineage>
        <taxon>Eukaryota</taxon>
        <taxon>Fungi</taxon>
        <taxon>Dikarya</taxon>
        <taxon>Basidiomycota</taxon>
        <taxon>Agaricomycotina</taxon>
        <taxon>Tremellomycetes</taxon>
        <taxon>Trichosporonales</taxon>
        <taxon>Trichosporonaceae</taxon>
        <taxon>Cutaneotrichosporon</taxon>
    </lineage>
</organism>
<gene>
    <name evidence="1" type="ORF">CspeluHIS016_0301310</name>
</gene>
<dbReference type="Proteomes" id="UP001222932">
    <property type="component" value="Unassembled WGS sequence"/>
</dbReference>
<dbReference type="EMBL" id="BTCM01000003">
    <property type="protein sequence ID" value="GMK56291.1"/>
    <property type="molecule type" value="Genomic_DNA"/>
</dbReference>
<reference evidence="1" key="1">
    <citation type="journal article" date="2023" name="BMC Genomics">
        <title>Chromosome-level genome assemblies of Cutaneotrichosporon spp. (Trichosporonales, Basidiomycota) reveal imbalanced evolution between nucleotide sequences and chromosome synteny.</title>
        <authorList>
            <person name="Kobayashi Y."/>
            <person name="Kayamori A."/>
            <person name="Aoki K."/>
            <person name="Shiwa Y."/>
            <person name="Matsutani M."/>
            <person name="Fujita N."/>
            <person name="Sugita T."/>
            <person name="Iwasaki W."/>
            <person name="Tanaka N."/>
            <person name="Takashima M."/>
        </authorList>
    </citation>
    <scope>NUCLEOTIDE SEQUENCE</scope>
    <source>
        <strain evidence="1">HIS016</strain>
    </source>
</reference>